<dbReference type="PANTHER" id="PTHR21137:SF35">
    <property type="entry name" value="ODORANT RECEPTOR 19A-RELATED"/>
    <property type="match status" value="1"/>
</dbReference>
<organism evidence="11 12">
    <name type="scientific">Ceratosolen solmsi marchali</name>
    <dbReference type="NCBI Taxonomy" id="326594"/>
    <lineage>
        <taxon>Eukaryota</taxon>
        <taxon>Metazoa</taxon>
        <taxon>Ecdysozoa</taxon>
        <taxon>Arthropoda</taxon>
        <taxon>Hexapoda</taxon>
        <taxon>Insecta</taxon>
        <taxon>Pterygota</taxon>
        <taxon>Neoptera</taxon>
        <taxon>Endopterygota</taxon>
        <taxon>Hymenoptera</taxon>
        <taxon>Apocrita</taxon>
        <taxon>Proctotrupomorpha</taxon>
        <taxon>Chalcidoidea</taxon>
        <taxon>Agaonidae</taxon>
        <taxon>Agaoninae</taxon>
        <taxon>Ceratosolen</taxon>
    </lineage>
</organism>
<evidence type="ECO:0000256" key="7">
    <source>
        <dbReference type="ARBA" id="ARBA00023136"/>
    </source>
</evidence>
<dbReference type="GO" id="GO:0004984">
    <property type="term" value="F:olfactory receptor activity"/>
    <property type="evidence" value="ECO:0007669"/>
    <property type="project" value="InterPro"/>
</dbReference>
<proteinExistence type="predicted"/>
<dbReference type="Proteomes" id="UP000695007">
    <property type="component" value="Unplaced"/>
</dbReference>
<keyword evidence="11" id="KW-1185">Reference proteome</keyword>
<keyword evidence="8 12" id="KW-0675">Receptor</keyword>
<keyword evidence="2" id="KW-1003">Cell membrane</keyword>
<comment type="subcellular location">
    <subcellularLocation>
        <location evidence="1">Cell membrane</location>
        <topology evidence="1">Multi-pass membrane protein</topology>
    </subcellularLocation>
</comment>
<gene>
    <name evidence="12" type="primary">LOC105366853</name>
</gene>
<feature type="transmembrane region" description="Helical" evidence="10">
    <location>
        <begin position="208"/>
        <end position="229"/>
    </location>
</feature>
<accession>A0AAJ6YT66</accession>
<keyword evidence="9" id="KW-0807">Transducer</keyword>
<keyword evidence="5" id="KW-0552">Olfaction</keyword>
<evidence type="ECO:0000313" key="11">
    <source>
        <dbReference type="Proteomes" id="UP000695007"/>
    </source>
</evidence>
<reference evidence="12" key="1">
    <citation type="submission" date="2025-08" db="UniProtKB">
        <authorList>
            <consortium name="RefSeq"/>
        </authorList>
    </citation>
    <scope>IDENTIFICATION</scope>
</reference>
<evidence type="ECO:0000256" key="10">
    <source>
        <dbReference type="SAM" id="Phobius"/>
    </source>
</evidence>
<dbReference type="GO" id="GO:0005886">
    <property type="term" value="C:plasma membrane"/>
    <property type="evidence" value="ECO:0007669"/>
    <property type="project" value="UniProtKB-SubCell"/>
</dbReference>
<dbReference type="RefSeq" id="XP_011503742.1">
    <property type="nucleotide sequence ID" value="XM_011505440.1"/>
</dbReference>
<evidence type="ECO:0000256" key="8">
    <source>
        <dbReference type="ARBA" id="ARBA00023170"/>
    </source>
</evidence>
<keyword evidence="4 10" id="KW-0812">Transmembrane</keyword>
<dbReference type="KEGG" id="csol:105366853"/>
<dbReference type="GO" id="GO:0005549">
    <property type="term" value="F:odorant binding"/>
    <property type="evidence" value="ECO:0007669"/>
    <property type="project" value="InterPro"/>
</dbReference>
<evidence type="ECO:0000256" key="2">
    <source>
        <dbReference type="ARBA" id="ARBA00022475"/>
    </source>
</evidence>
<evidence type="ECO:0000256" key="5">
    <source>
        <dbReference type="ARBA" id="ARBA00022725"/>
    </source>
</evidence>
<dbReference type="GO" id="GO:0007165">
    <property type="term" value="P:signal transduction"/>
    <property type="evidence" value="ECO:0007669"/>
    <property type="project" value="UniProtKB-KW"/>
</dbReference>
<evidence type="ECO:0000256" key="1">
    <source>
        <dbReference type="ARBA" id="ARBA00004651"/>
    </source>
</evidence>
<feature type="transmembrane region" description="Helical" evidence="10">
    <location>
        <begin position="101"/>
        <end position="126"/>
    </location>
</feature>
<evidence type="ECO:0000256" key="9">
    <source>
        <dbReference type="ARBA" id="ARBA00023224"/>
    </source>
</evidence>
<evidence type="ECO:0000256" key="3">
    <source>
        <dbReference type="ARBA" id="ARBA00022606"/>
    </source>
</evidence>
<dbReference type="AlphaFoldDB" id="A0AAJ6YT66"/>
<evidence type="ECO:0000256" key="6">
    <source>
        <dbReference type="ARBA" id="ARBA00022989"/>
    </source>
</evidence>
<dbReference type="Pfam" id="PF02949">
    <property type="entry name" value="7tm_6"/>
    <property type="match status" value="1"/>
</dbReference>
<keyword evidence="6 10" id="KW-1133">Transmembrane helix</keyword>
<evidence type="ECO:0000313" key="12">
    <source>
        <dbReference type="RefSeq" id="XP_011503742.1"/>
    </source>
</evidence>
<dbReference type="PANTHER" id="PTHR21137">
    <property type="entry name" value="ODORANT RECEPTOR"/>
    <property type="match status" value="1"/>
</dbReference>
<keyword evidence="3" id="KW-0716">Sensory transduction</keyword>
<keyword evidence="7 10" id="KW-0472">Membrane</keyword>
<protein>
    <submittedName>
        <fullName evidence="12">Odorant receptor 69a, isoform A</fullName>
    </submittedName>
</protein>
<feature type="transmembrane region" description="Helical" evidence="10">
    <location>
        <begin position="235"/>
        <end position="255"/>
    </location>
</feature>
<dbReference type="GeneID" id="105366853"/>
<sequence>MNDNSKILSIYFQINQYFMSCCGIWPYQSKKSARLIRIFWSFMHISVLQIENIILSIIFSNSIHHQTKIKYLLEKICINWKSLSDKKEQEILFRYSEIGKIISRICIGTTIGSLFFIIVPPMVLFIQDELQYYKGTRTELNLFIQYPIENNEYFYLFLIHALTSGILGIFPLLSLDSFTVNYVQHVCGMFAILGLVDEFNDIVGTSFAIIILILIFLTCTSSIAIFILWENAKEVMRYLLFTFLELLHMFCFAFLSQDLMNHNNKIYKCIFNSGWYKSSAKTGGLIKMMFLRCSRPCLIQCMTYPLTLENFLSVLRHTFSYFMVVRSRMLQKA</sequence>
<evidence type="ECO:0000256" key="4">
    <source>
        <dbReference type="ARBA" id="ARBA00022692"/>
    </source>
</evidence>
<feature type="transmembrane region" description="Helical" evidence="10">
    <location>
        <begin position="153"/>
        <end position="173"/>
    </location>
</feature>
<name>A0AAJ6YT66_9HYME</name>
<dbReference type="InterPro" id="IPR004117">
    <property type="entry name" value="7tm6_olfct_rcpt"/>
</dbReference>
<feature type="transmembrane region" description="Helical" evidence="10">
    <location>
        <begin position="38"/>
        <end position="59"/>
    </location>
</feature>